<evidence type="ECO:0000313" key="7">
    <source>
        <dbReference type="EMBL" id="GDY70978.1"/>
    </source>
</evidence>
<dbReference type="Pfam" id="PF00440">
    <property type="entry name" value="TetR_N"/>
    <property type="match status" value="1"/>
</dbReference>
<evidence type="ECO:0000313" key="9">
    <source>
        <dbReference type="Proteomes" id="UP000302139"/>
    </source>
</evidence>
<evidence type="ECO:0000256" key="1">
    <source>
        <dbReference type="ARBA" id="ARBA00023015"/>
    </source>
</evidence>
<feature type="domain" description="HTH tetR-type" evidence="5">
    <location>
        <begin position="43"/>
        <end position="102"/>
    </location>
</feature>
<dbReference type="InterPro" id="IPR050109">
    <property type="entry name" value="HTH-type_TetR-like_transc_reg"/>
</dbReference>
<comment type="caution">
    <text evidence="7">The sequence shown here is derived from an EMBL/GenBank/DDBJ whole genome shotgun (WGS) entry which is preliminary data.</text>
</comment>
<dbReference type="PRINTS" id="PR00455">
    <property type="entry name" value="HTHTETR"/>
</dbReference>
<name>A0A4D4MG16_STRAX</name>
<feature type="DNA-binding region" description="H-T-H motif" evidence="4">
    <location>
        <begin position="65"/>
        <end position="84"/>
    </location>
</feature>
<dbReference type="InterPro" id="IPR036271">
    <property type="entry name" value="Tet_transcr_reg_TetR-rel_C_sf"/>
</dbReference>
<reference evidence="6 9" key="2">
    <citation type="submission" date="2019-04" db="EMBL/GenBank/DDBJ databases">
        <title>Draft genome sequences of Streptomyces avermitilis NBRC 14893.</title>
        <authorList>
            <person name="Komaki H."/>
            <person name="Tamura T."/>
            <person name="Hosoyama A."/>
        </authorList>
    </citation>
    <scope>NUCLEOTIDE SEQUENCE [LARGE SCALE GENOMIC DNA]</scope>
    <source>
        <strain evidence="6 9">NBRC 14893</strain>
    </source>
</reference>
<dbReference type="Proteomes" id="UP000299211">
    <property type="component" value="Unassembled WGS sequence"/>
</dbReference>
<dbReference type="SUPFAM" id="SSF48498">
    <property type="entry name" value="Tetracyclin repressor-like, C-terminal domain"/>
    <property type="match status" value="1"/>
</dbReference>
<dbReference type="InterPro" id="IPR001647">
    <property type="entry name" value="HTH_TetR"/>
</dbReference>
<keyword evidence="1" id="KW-0805">Transcription regulation</keyword>
<dbReference type="Pfam" id="PF21597">
    <property type="entry name" value="TetR_C_43"/>
    <property type="match status" value="1"/>
</dbReference>
<dbReference type="EMBL" id="BJHX01000001">
    <property type="protein sequence ID" value="GDY68649.1"/>
    <property type="molecule type" value="Genomic_DNA"/>
</dbReference>
<dbReference type="RefSeq" id="WP_242432252.1">
    <property type="nucleotide sequence ID" value="NZ_BAABTN010000066.1"/>
</dbReference>
<evidence type="ECO:0000256" key="2">
    <source>
        <dbReference type="ARBA" id="ARBA00023125"/>
    </source>
</evidence>
<dbReference type="Gene3D" id="1.10.357.10">
    <property type="entry name" value="Tetracycline Repressor, domain 2"/>
    <property type="match status" value="1"/>
</dbReference>
<dbReference type="EMBL" id="BJHY01000001">
    <property type="protein sequence ID" value="GDY70978.1"/>
    <property type="molecule type" value="Genomic_DNA"/>
</dbReference>
<gene>
    <name evidence="6" type="ORF">SAV14893_080420</name>
    <name evidence="7" type="ORF">SAV31267_004630</name>
</gene>
<protein>
    <submittedName>
        <fullName evidence="7">TetR family transcriptional regulator</fullName>
    </submittedName>
</protein>
<keyword evidence="2 4" id="KW-0238">DNA-binding</keyword>
<evidence type="ECO:0000259" key="5">
    <source>
        <dbReference type="PROSITE" id="PS50977"/>
    </source>
</evidence>
<accession>A0A4D4MG16</accession>
<dbReference type="SUPFAM" id="SSF46689">
    <property type="entry name" value="Homeodomain-like"/>
    <property type="match status" value="1"/>
</dbReference>
<sequence>MLHPSRRGGGDPARMYHVKWNAFRFVEVAVTEAMQRRPRADGQRNRARILEVALQLFVERGPEVPFTEIAKEAGVGVGTVYRHFPAREDLIEAAYRSELDAVCAAAEELLEALPPAGALRTWMDRFIDYWATKIGLTEAIRAVVAAGGNPFAQSRERLDDVVGTLLSATAAAGVTRPEVEADDVVVSLSGIAMVAGVLEDREQVGRVLDLLYEGLRTGP</sequence>
<dbReference type="GO" id="GO:0003700">
    <property type="term" value="F:DNA-binding transcription factor activity"/>
    <property type="evidence" value="ECO:0007669"/>
    <property type="project" value="TreeGrafter"/>
</dbReference>
<proteinExistence type="predicted"/>
<dbReference type="PANTHER" id="PTHR30055">
    <property type="entry name" value="HTH-TYPE TRANSCRIPTIONAL REGULATOR RUTR"/>
    <property type="match status" value="1"/>
</dbReference>
<dbReference type="GO" id="GO:0000976">
    <property type="term" value="F:transcription cis-regulatory region binding"/>
    <property type="evidence" value="ECO:0007669"/>
    <property type="project" value="TreeGrafter"/>
</dbReference>
<dbReference type="InterPro" id="IPR049445">
    <property type="entry name" value="TetR_SbtR-like_C"/>
</dbReference>
<organism evidence="7 8">
    <name type="scientific">Streptomyces avermitilis</name>
    <dbReference type="NCBI Taxonomy" id="33903"/>
    <lineage>
        <taxon>Bacteria</taxon>
        <taxon>Bacillati</taxon>
        <taxon>Actinomycetota</taxon>
        <taxon>Actinomycetes</taxon>
        <taxon>Kitasatosporales</taxon>
        <taxon>Streptomycetaceae</taxon>
        <taxon>Streptomyces</taxon>
    </lineage>
</organism>
<dbReference type="PROSITE" id="PS50977">
    <property type="entry name" value="HTH_TETR_2"/>
    <property type="match status" value="1"/>
</dbReference>
<keyword evidence="3" id="KW-0804">Transcription</keyword>
<evidence type="ECO:0000256" key="3">
    <source>
        <dbReference type="ARBA" id="ARBA00023163"/>
    </source>
</evidence>
<reference evidence="7 8" key="1">
    <citation type="submission" date="2019-04" db="EMBL/GenBank/DDBJ databases">
        <title>Draft genome sequences of Streptomyces avermitilis ATCC 31267.</title>
        <authorList>
            <person name="Komaki H."/>
            <person name="Tamura T."/>
            <person name="Hosoyama A."/>
        </authorList>
    </citation>
    <scope>NUCLEOTIDE SEQUENCE [LARGE SCALE GENOMIC DNA]</scope>
    <source>
        <strain evidence="7 8">ATCC 31267</strain>
    </source>
</reference>
<evidence type="ECO:0000256" key="4">
    <source>
        <dbReference type="PROSITE-ProRule" id="PRU00335"/>
    </source>
</evidence>
<dbReference type="AlphaFoldDB" id="A0A4D4MG16"/>
<evidence type="ECO:0000313" key="6">
    <source>
        <dbReference type="EMBL" id="GDY68649.1"/>
    </source>
</evidence>
<dbReference type="PANTHER" id="PTHR30055:SF234">
    <property type="entry name" value="HTH-TYPE TRANSCRIPTIONAL REGULATOR BETI"/>
    <property type="match status" value="1"/>
</dbReference>
<dbReference type="InterPro" id="IPR009057">
    <property type="entry name" value="Homeodomain-like_sf"/>
</dbReference>
<evidence type="ECO:0000313" key="8">
    <source>
        <dbReference type="Proteomes" id="UP000299211"/>
    </source>
</evidence>
<dbReference type="Proteomes" id="UP000302139">
    <property type="component" value="Unassembled WGS sequence"/>
</dbReference>